<feature type="region of interest" description="Disordered" evidence="1">
    <location>
        <begin position="217"/>
        <end position="292"/>
    </location>
</feature>
<feature type="region of interest" description="Disordered" evidence="1">
    <location>
        <begin position="61"/>
        <end position="139"/>
    </location>
</feature>
<feature type="compositionally biased region" description="Low complexity" evidence="1">
    <location>
        <begin position="272"/>
        <end position="290"/>
    </location>
</feature>
<sequence length="779" mass="84086">MTKSLHSSFSKNIFSSSTTDSASTPTKSDHNIFKKKPFPKQSFSPSRLYHFSPLSPRYFTSTSTFSSCTSTSEEITMGQQNSKSSTLVDLEPALTSAHPPTYPNQSFSAFPSPGPDPFHHSPPPHRITSPTPQLASPAFYHAPHSAPVVPVTTKPKGLIRSLSAQRRGESRRPSGSETEPGLPPVGNIKALKTLGQVDLKASMREFEALVQRAEIDAGIRSPSPSTQDQISSTFPKRSQHIKRGSIHHQTYDNSHIPRLSATPAYLRPTPYRRNSSASSIRSSRVSIKSAGRAEREWRAKVAALSSGLSPSTSSLVPGNTPPKNVIKIKGGPVPPKRTPMSTSAHAMSQTSRSTSPLYTEEEGTIIVTPPHSAPQSFGTPLSNKSFETLGHYPNSSTVLDSPTPISASEWEARERKPSVPHSAYSSVYSTLRDEDGMARPISFASGQWLAPVNSSPLKVDITSAQNAEDEGVLLSANSVCVNGTPTPDSPLGDNLPPFESFKSSPRMVGNSVLPTVETPTKMKHQSLPSPPRPTAQHNRRPSLHNPSLEIPNSPPTLPPLAFSAPSTPGLVTPTKPILSTPTRGVEEPSTPYSPTTAYILSAPSPFIDQLAFSTSYGAFVPSPFRKTTSSSAEVNEDSPRTPVRKHPFTFGAKPSPEPITINREPSADGGQNAGMSITPRRNHINHASSCYIPRSLPSTKHAQVQNNTLRPKNHLHNIPMPIKSNIIGTGTDSRYAKESGLKRLRGKVDLTPGMENGCRPPKSGLPMADLERWLQNTSI</sequence>
<feature type="region of interest" description="Disordered" evidence="1">
    <location>
        <begin position="626"/>
        <end position="670"/>
    </location>
</feature>
<accession>A0A1B9IPE0</accession>
<name>A0A1B9IPE0_9TREE</name>
<feature type="region of interest" description="Disordered" evidence="1">
    <location>
        <begin position="308"/>
        <end position="358"/>
    </location>
</feature>
<feature type="compositionally biased region" description="Low complexity" evidence="1">
    <location>
        <begin position="61"/>
        <end position="72"/>
    </location>
</feature>
<feature type="region of interest" description="Disordered" evidence="1">
    <location>
        <begin position="1"/>
        <end position="44"/>
    </location>
</feature>
<gene>
    <name evidence="2" type="ORF">L486_04808</name>
</gene>
<feature type="region of interest" description="Disordered" evidence="1">
    <location>
        <begin position="162"/>
        <end position="187"/>
    </location>
</feature>
<feature type="compositionally biased region" description="Polar residues" evidence="1">
    <location>
        <begin position="73"/>
        <end position="87"/>
    </location>
</feature>
<feature type="compositionally biased region" description="Basic residues" evidence="1">
    <location>
        <begin position="237"/>
        <end position="246"/>
    </location>
</feature>
<proteinExistence type="predicted"/>
<organism evidence="2 3">
    <name type="scientific">Kwoniella mangroviensis CBS 10435</name>
    <dbReference type="NCBI Taxonomy" id="1331196"/>
    <lineage>
        <taxon>Eukaryota</taxon>
        <taxon>Fungi</taxon>
        <taxon>Dikarya</taxon>
        <taxon>Basidiomycota</taxon>
        <taxon>Agaricomycotina</taxon>
        <taxon>Tremellomycetes</taxon>
        <taxon>Tremellales</taxon>
        <taxon>Cryptococcaceae</taxon>
        <taxon>Kwoniella</taxon>
    </lineage>
</organism>
<feature type="compositionally biased region" description="Low complexity" evidence="1">
    <location>
        <begin position="1"/>
        <end position="26"/>
    </location>
</feature>
<feature type="compositionally biased region" description="Polar residues" evidence="1">
    <location>
        <begin position="222"/>
        <end position="236"/>
    </location>
</feature>
<evidence type="ECO:0000256" key="1">
    <source>
        <dbReference type="SAM" id="MobiDB-lite"/>
    </source>
</evidence>
<dbReference type="AlphaFoldDB" id="A0A1B9IPE0"/>
<dbReference type="EMBL" id="KI669463">
    <property type="protein sequence ID" value="OCF57351.1"/>
    <property type="molecule type" value="Genomic_DNA"/>
</dbReference>
<feature type="region of interest" description="Disordered" evidence="1">
    <location>
        <begin position="484"/>
        <end position="558"/>
    </location>
</feature>
<dbReference type="OrthoDB" id="2563880at2759"/>
<reference evidence="2 3" key="1">
    <citation type="submission" date="2013-07" db="EMBL/GenBank/DDBJ databases">
        <title>The Genome Sequence of Kwoniella mangroviensis CBS10435.</title>
        <authorList>
            <consortium name="The Broad Institute Genome Sequencing Platform"/>
            <person name="Cuomo C."/>
            <person name="Litvintseva A."/>
            <person name="Chen Y."/>
            <person name="Heitman J."/>
            <person name="Sun S."/>
            <person name="Springer D."/>
            <person name="Dromer F."/>
            <person name="Young S.K."/>
            <person name="Zeng Q."/>
            <person name="Gargeya S."/>
            <person name="Fitzgerald M."/>
            <person name="Abouelleil A."/>
            <person name="Alvarado L."/>
            <person name="Berlin A.M."/>
            <person name="Chapman S.B."/>
            <person name="Dewar J."/>
            <person name="Goldberg J."/>
            <person name="Griggs A."/>
            <person name="Gujja S."/>
            <person name="Hansen M."/>
            <person name="Howarth C."/>
            <person name="Imamovic A."/>
            <person name="Larimer J."/>
            <person name="McCowan C."/>
            <person name="Murphy C."/>
            <person name="Pearson M."/>
            <person name="Priest M."/>
            <person name="Roberts A."/>
            <person name="Saif S."/>
            <person name="Shea T."/>
            <person name="Sykes S."/>
            <person name="Wortman J."/>
            <person name="Nusbaum C."/>
            <person name="Birren B."/>
        </authorList>
    </citation>
    <scope>NUCLEOTIDE SEQUENCE [LARGE SCALE GENOMIC DNA]</scope>
    <source>
        <strain evidence="2 3">CBS 10435</strain>
    </source>
</reference>
<dbReference type="Proteomes" id="UP000092583">
    <property type="component" value="Unassembled WGS sequence"/>
</dbReference>
<feature type="compositionally biased region" description="Pro residues" evidence="1">
    <location>
        <begin position="112"/>
        <end position="125"/>
    </location>
</feature>
<keyword evidence="3" id="KW-1185">Reference proteome</keyword>
<feature type="compositionally biased region" description="Polar residues" evidence="1">
    <location>
        <begin position="339"/>
        <end position="357"/>
    </location>
</feature>
<evidence type="ECO:0000313" key="3">
    <source>
        <dbReference type="Proteomes" id="UP000092583"/>
    </source>
</evidence>
<protein>
    <submittedName>
        <fullName evidence="2">Uncharacterized protein</fullName>
    </submittedName>
</protein>
<evidence type="ECO:0000313" key="2">
    <source>
        <dbReference type="EMBL" id="OCF57351.1"/>
    </source>
</evidence>
<reference evidence="3" key="2">
    <citation type="submission" date="2013-12" db="EMBL/GenBank/DDBJ databases">
        <title>Evolution of pathogenesis and genome organization in the Tremellales.</title>
        <authorList>
            <person name="Cuomo C."/>
            <person name="Litvintseva A."/>
            <person name="Heitman J."/>
            <person name="Chen Y."/>
            <person name="Sun S."/>
            <person name="Springer D."/>
            <person name="Dromer F."/>
            <person name="Young S."/>
            <person name="Zeng Q."/>
            <person name="Chapman S."/>
            <person name="Gujja S."/>
            <person name="Saif S."/>
            <person name="Birren B."/>
        </authorList>
    </citation>
    <scope>NUCLEOTIDE SEQUENCE [LARGE SCALE GENOMIC DNA]</scope>
    <source>
        <strain evidence="3">CBS 10435</strain>
    </source>
</reference>